<sequence>MQHPFVSFLIPVYNAENDLPATLDSIVSQDDGSIEIICVNDGSKDSSAAILEEYAKRYPFIHVFAQENQGITCARNAALAHAQGEWLCFVDNDDIVAEDAVKVFHKTAAPDLDIVYYDYEKFTTPMPDQSANHIGASTVFQGPDISKLQSDCINRFRSNTPLVSHKSMPTPWAKIYRHAFLAAHGLHFNPEVKHEEDIVFNFELLSYCQKAKKVDYISYYYRWSVNSESHRYRPHIFENIHHTLKAYQDIVNTRYSDRADIAELYRYRVLWELLYCVVLGPIHPLNPQSYGERRKEFHDLLNDPLFKNVFRHAKTTKFEFKQSVLATLIKWHCFWLLNQMGRVMTKAR</sequence>
<protein>
    <submittedName>
        <fullName evidence="4">Glycosyl transferase</fullName>
    </submittedName>
</protein>
<comment type="caution">
    <text evidence="4">The sequence shown here is derived from an EMBL/GenBank/DDBJ whole genome shotgun (WGS) entry which is preliminary data.</text>
</comment>
<evidence type="ECO:0000256" key="1">
    <source>
        <dbReference type="ARBA" id="ARBA00022676"/>
    </source>
</evidence>
<dbReference type="CDD" id="cd00761">
    <property type="entry name" value="Glyco_tranf_GTA_type"/>
    <property type="match status" value="1"/>
</dbReference>
<dbReference type="InterPro" id="IPR001173">
    <property type="entry name" value="Glyco_trans_2-like"/>
</dbReference>
<dbReference type="PANTHER" id="PTHR22916:SF51">
    <property type="entry name" value="GLYCOSYLTRANSFERASE EPSH-RELATED"/>
    <property type="match status" value="1"/>
</dbReference>
<dbReference type="InterPro" id="IPR029044">
    <property type="entry name" value="Nucleotide-diphossugar_trans"/>
</dbReference>
<dbReference type="EMBL" id="WBVT01000015">
    <property type="protein sequence ID" value="KAB7790335.1"/>
    <property type="molecule type" value="Genomic_DNA"/>
</dbReference>
<dbReference type="Proteomes" id="UP000441772">
    <property type="component" value="Unassembled WGS sequence"/>
</dbReference>
<gene>
    <name evidence="4" type="ORF">F7D09_1144</name>
</gene>
<evidence type="ECO:0000256" key="2">
    <source>
        <dbReference type="ARBA" id="ARBA00022679"/>
    </source>
</evidence>
<evidence type="ECO:0000313" key="5">
    <source>
        <dbReference type="Proteomes" id="UP000441772"/>
    </source>
</evidence>
<dbReference type="Gene3D" id="3.90.550.10">
    <property type="entry name" value="Spore Coat Polysaccharide Biosynthesis Protein SpsA, Chain A"/>
    <property type="match status" value="1"/>
</dbReference>
<reference evidence="4 5" key="1">
    <citation type="submission" date="2019-09" db="EMBL/GenBank/DDBJ databases">
        <title>Characterization of the phylogenetic diversity of two novel species belonging to the genus Bifidobacterium: Bifidobacterium cebidarum sp. nov. and Bifidobacterium leontopitheci sp. nov.</title>
        <authorList>
            <person name="Lugli G.A."/>
            <person name="Duranti S."/>
            <person name="Milani C."/>
            <person name="Turroni F."/>
            <person name="Ventura M."/>
        </authorList>
    </citation>
    <scope>NUCLEOTIDE SEQUENCE [LARGE SCALE GENOMIC DNA]</scope>
    <source>
        <strain evidence="4 5">LMG 31471</strain>
    </source>
</reference>
<dbReference type="GO" id="GO:0016757">
    <property type="term" value="F:glycosyltransferase activity"/>
    <property type="evidence" value="ECO:0007669"/>
    <property type="project" value="UniProtKB-KW"/>
</dbReference>
<dbReference type="Pfam" id="PF00535">
    <property type="entry name" value="Glycos_transf_2"/>
    <property type="match status" value="1"/>
</dbReference>
<keyword evidence="1" id="KW-0328">Glycosyltransferase</keyword>
<dbReference type="PANTHER" id="PTHR22916">
    <property type="entry name" value="GLYCOSYLTRANSFERASE"/>
    <property type="match status" value="1"/>
</dbReference>
<name>A0A6I1GFL4_9BIFI</name>
<dbReference type="RefSeq" id="WP_152234493.1">
    <property type="nucleotide sequence ID" value="NZ_JBHSKZ010000063.1"/>
</dbReference>
<evidence type="ECO:0000259" key="3">
    <source>
        <dbReference type="Pfam" id="PF00535"/>
    </source>
</evidence>
<evidence type="ECO:0000313" key="4">
    <source>
        <dbReference type="EMBL" id="KAB7790335.1"/>
    </source>
</evidence>
<accession>A0A6I1GFL4</accession>
<organism evidence="4 5">
    <name type="scientific">Bifidobacterium leontopitheci</name>
    <dbReference type="NCBI Taxonomy" id="2650774"/>
    <lineage>
        <taxon>Bacteria</taxon>
        <taxon>Bacillati</taxon>
        <taxon>Actinomycetota</taxon>
        <taxon>Actinomycetes</taxon>
        <taxon>Bifidobacteriales</taxon>
        <taxon>Bifidobacteriaceae</taxon>
        <taxon>Bifidobacterium</taxon>
    </lineage>
</organism>
<keyword evidence="2 4" id="KW-0808">Transferase</keyword>
<feature type="domain" description="Glycosyltransferase 2-like" evidence="3">
    <location>
        <begin position="7"/>
        <end position="118"/>
    </location>
</feature>
<dbReference type="AlphaFoldDB" id="A0A6I1GFL4"/>
<dbReference type="SUPFAM" id="SSF53448">
    <property type="entry name" value="Nucleotide-diphospho-sugar transferases"/>
    <property type="match status" value="1"/>
</dbReference>
<proteinExistence type="predicted"/>
<keyword evidence="5" id="KW-1185">Reference proteome</keyword>